<protein>
    <submittedName>
        <fullName evidence="1">3757_t:CDS:1</fullName>
    </submittedName>
</protein>
<sequence length="256" mass="29207">MNKHNFPQVFDSYTNISKSKKNKLSNDLFTNLFGNDVDDFSLYNNMKYASNKVNPMNISGLPCDIICDPEDTDDSIQKRPGSSPSLNKIVSIFFPNTSFIDTSRTFETSIVEENDEKINEETIKYGKPSYSEQNIVTNSLIMCKRFGQTISKEVPKAPRLKLHGFFCQIDMNIVLNTKSNDGIPLYDDIKLYEPPGDFIITLSLLIAKDKTVKDKDGNDVNIFLKENIGLEDIFKKGTYRFDDTDKNMQSQLIEEN</sequence>
<comment type="caution">
    <text evidence="1">The sequence shown here is derived from an EMBL/GenBank/DDBJ whole genome shotgun (WGS) entry which is preliminary data.</text>
</comment>
<gene>
    <name evidence="1" type="ORF">CPELLU_LOCUS13076</name>
</gene>
<dbReference type="EMBL" id="CAJVQA010013429">
    <property type="protein sequence ID" value="CAG8724231.1"/>
    <property type="molecule type" value="Genomic_DNA"/>
</dbReference>
<name>A0A9N9I8S0_9GLOM</name>
<dbReference type="AlphaFoldDB" id="A0A9N9I8S0"/>
<evidence type="ECO:0000313" key="2">
    <source>
        <dbReference type="Proteomes" id="UP000789759"/>
    </source>
</evidence>
<evidence type="ECO:0000313" key="1">
    <source>
        <dbReference type="EMBL" id="CAG8724231.1"/>
    </source>
</evidence>
<reference evidence="1" key="1">
    <citation type="submission" date="2021-06" db="EMBL/GenBank/DDBJ databases">
        <authorList>
            <person name="Kallberg Y."/>
            <person name="Tangrot J."/>
            <person name="Rosling A."/>
        </authorList>
    </citation>
    <scope>NUCLEOTIDE SEQUENCE</scope>
    <source>
        <strain evidence="1">FL966</strain>
    </source>
</reference>
<keyword evidence="2" id="KW-1185">Reference proteome</keyword>
<proteinExistence type="predicted"/>
<organism evidence="1 2">
    <name type="scientific">Cetraspora pellucida</name>
    <dbReference type="NCBI Taxonomy" id="1433469"/>
    <lineage>
        <taxon>Eukaryota</taxon>
        <taxon>Fungi</taxon>
        <taxon>Fungi incertae sedis</taxon>
        <taxon>Mucoromycota</taxon>
        <taxon>Glomeromycotina</taxon>
        <taxon>Glomeromycetes</taxon>
        <taxon>Diversisporales</taxon>
        <taxon>Gigasporaceae</taxon>
        <taxon>Cetraspora</taxon>
    </lineage>
</organism>
<accession>A0A9N9I8S0</accession>
<dbReference type="Proteomes" id="UP000789759">
    <property type="component" value="Unassembled WGS sequence"/>
</dbReference>